<reference evidence="1" key="1">
    <citation type="journal article" date="2017" name="Nature">
        <title>The sunflower genome provides insights into oil metabolism, flowering and Asterid evolution.</title>
        <authorList>
            <person name="Badouin H."/>
            <person name="Gouzy J."/>
            <person name="Grassa C.J."/>
            <person name="Murat F."/>
            <person name="Staton S.E."/>
            <person name="Cottret L."/>
            <person name="Lelandais-Briere C."/>
            <person name="Owens G.L."/>
            <person name="Carrere S."/>
            <person name="Mayjonade B."/>
            <person name="Legrand L."/>
            <person name="Gill N."/>
            <person name="Kane N.C."/>
            <person name="Bowers J.E."/>
            <person name="Hubner S."/>
            <person name="Bellec A."/>
            <person name="Berard A."/>
            <person name="Berges H."/>
            <person name="Blanchet N."/>
            <person name="Boniface M.C."/>
            <person name="Brunel D."/>
            <person name="Catrice O."/>
            <person name="Chaidir N."/>
            <person name="Claudel C."/>
            <person name="Donnadieu C."/>
            <person name="Faraut T."/>
            <person name="Fievet G."/>
            <person name="Helmstetter N."/>
            <person name="King M."/>
            <person name="Knapp S.J."/>
            <person name="Lai Z."/>
            <person name="Le Paslier M.C."/>
            <person name="Lippi Y."/>
            <person name="Lorenzon L."/>
            <person name="Mandel J.R."/>
            <person name="Marage G."/>
            <person name="Marchand G."/>
            <person name="Marquand E."/>
            <person name="Bret-Mestries E."/>
            <person name="Morien E."/>
            <person name="Nambeesan S."/>
            <person name="Nguyen T."/>
            <person name="Pegot-Espagnet P."/>
            <person name="Pouilly N."/>
            <person name="Raftis F."/>
            <person name="Sallet E."/>
            <person name="Schiex T."/>
            <person name="Thomas J."/>
            <person name="Vandecasteele C."/>
            <person name="Vares D."/>
            <person name="Vear F."/>
            <person name="Vautrin S."/>
            <person name="Crespi M."/>
            <person name="Mangin B."/>
            <person name="Burke J.M."/>
            <person name="Salse J."/>
            <person name="Munos S."/>
            <person name="Vincourt P."/>
            <person name="Rieseberg L.H."/>
            <person name="Langlade N.B."/>
        </authorList>
    </citation>
    <scope>NUCLEOTIDE SEQUENCE</scope>
    <source>
        <tissue evidence="1">Leaves</tissue>
    </source>
</reference>
<name>A0A9K3IPC4_HELAN</name>
<sequence length="51" mass="6095">MATRTAPEGERHLRRSTLKTALFNLRSDTNCWFRPWLIQTYTHNTLCILIF</sequence>
<keyword evidence="2" id="KW-1185">Reference proteome</keyword>
<organism evidence="1 2">
    <name type="scientific">Helianthus annuus</name>
    <name type="common">Common sunflower</name>
    <dbReference type="NCBI Taxonomy" id="4232"/>
    <lineage>
        <taxon>Eukaryota</taxon>
        <taxon>Viridiplantae</taxon>
        <taxon>Streptophyta</taxon>
        <taxon>Embryophyta</taxon>
        <taxon>Tracheophyta</taxon>
        <taxon>Spermatophyta</taxon>
        <taxon>Magnoliopsida</taxon>
        <taxon>eudicotyledons</taxon>
        <taxon>Gunneridae</taxon>
        <taxon>Pentapetalae</taxon>
        <taxon>asterids</taxon>
        <taxon>campanulids</taxon>
        <taxon>Asterales</taxon>
        <taxon>Asteraceae</taxon>
        <taxon>Asteroideae</taxon>
        <taxon>Heliantheae alliance</taxon>
        <taxon>Heliantheae</taxon>
        <taxon>Helianthus</taxon>
    </lineage>
</organism>
<reference evidence="1" key="2">
    <citation type="submission" date="2020-06" db="EMBL/GenBank/DDBJ databases">
        <title>Helianthus annuus Genome sequencing and assembly Release 2.</title>
        <authorList>
            <person name="Gouzy J."/>
            <person name="Langlade N."/>
            <person name="Munos S."/>
        </authorList>
    </citation>
    <scope>NUCLEOTIDE SEQUENCE</scope>
    <source>
        <tissue evidence="1">Leaves</tissue>
    </source>
</reference>
<evidence type="ECO:0000313" key="1">
    <source>
        <dbReference type="EMBL" id="KAF5800295.1"/>
    </source>
</evidence>
<evidence type="ECO:0000313" key="2">
    <source>
        <dbReference type="Proteomes" id="UP000215914"/>
    </source>
</evidence>
<protein>
    <submittedName>
        <fullName evidence="1">Uncharacterized protein</fullName>
    </submittedName>
</protein>
<comment type="caution">
    <text evidence="1">The sequence shown here is derived from an EMBL/GenBank/DDBJ whole genome shotgun (WGS) entry which is preliminary data.</text>
</comment>
<dbReference type="Gramene" id="mRNA:HanXRQr2_Chr07g0314471">
    <property type="protein sequence ID" value="CDS:HanXRQr2_Chr07g0314471.1"/>
    <property type="gene ID" value="HanXRQr2_Chr07g0314471"/>
</dbReference>
<dbReference type="AlphaFoldDB" id="A0A9K3IPC4"/>
<dbReference type="Proteomes" id="UP000215914">
    <property type="component" value="Unassembled WGS sequence"/>
</dbReference>
<dbReference type="EMBL" id="MNCJ02000322">
    <property type="protein sequence ID" value="KAF5800295.1"/>
    <property type="molecule type" value="Genomic_DNA"/>
</dbReference>
<gene>
    <name evidence="1" type="ORF">HanXRQr2_Chr07g0314471</name>
</gene>
<proteinExistence type="predicted"/>
<accession>A0A9K3IPC4</accession>